<feature type="non-terminal residue" evidence="1">
    <location>
        <position position="1"/>
    </location>
</feature>
<gene>
    <name evidence="1" type="ORF">PFISCL1PPCAC_8129</name>
</gene>
<evidence type="ECO:0000313" key="2">
    <source>
        <dbReference type="Proteomes" id="UP001432322"/>
    </source>
</evidence>
<feature type="non-terminal residue" evidence="1">
    <location>
        <position position="88"/>
    </location>
</feature>
<reference evidence="1" key="1">
    <citation type="submission" date="2023-10" db="EMBL/GenBank/DDBJ databases">
        <title>Genome assembly of Pristionchus species.</title>
        <authorList>
            <person name="Yoshida K."/>
            <person name="Sommer R.J."/>
        </authorList>
    </citation>
    <scope>NUCLEOTIDE SEQUENCE</scope>
    <source>
        <strain evidence="1">RS5133</strain>
    </source>
</reference>
<sequence>EELIHRFVESKKQGLLEGPNEIRRRVTNSVRVSRPPKLQIRRTRVDKLDKRREQTTGGNKDLLHRNLQNGLNVSQLQNGLNTLPKSLH</sequence>
<evidence type="ECO:0000313" key="1">
    <source>
        <dbReference type="EMBL" id="GMT16832.1"/>
    </source>
</evidence>
<keyword evidence="2" id="KW-1185">Reference proteome</keyword>
<name>A0AAV5VDL6_9BILA</name>
<dbReference type="AlphaFoldDB" id="A0AAV5VDL6"/>
<dbReference type="Proteomes" id="UP001432322">
    <property type="component" value="Unassembled WGS sequence"/>
</dbReference>
<comment type="caution">
    <text evidence="1">The sequence shown here is derived from an EMBL/GenBank/DDBJ whole genome shotgun (WGS) entry which is preliminary data.</text>
</comment>
<accession>A0AAV5VDL6</accession>
<protein>
    <submittedName>
        <fullName evidence="1">Uncharacterized protein</fullName>
    </submittedName>
</protein>
<dbReference type="EMBL" id="BTSY01000002">
    <property type="protein sequence ID" value="GMT16832.1"/>
    <property type="molecule type" value="Genomic_DNA"/>
</dbReference>
<proteinExistence type="predicted"/>
<organism evidence="1 2">
    <name type="scientific">Pristionchus fissidentatus</name>
    <dbReference type="NCBI Taxonomy" id="1538716"/>
    <lineage>
        <taxon>Eukaryota</taxon>
        <taxon>Metazoa</taxon>
        <taxon>Ecdysozoa</taxon>
        <taxon>Nematoda</taxon>
        <taxon>Chromadorea</taxon>
        <taxon>Rhabditida</taxon>
        <taxon>Rhabditina</taxon>
        <taxon>Diplogasteromorpha</taxon>
        <taxon>Diplogasteroidea</taxon>
        <taxon>Neodiplogasteridae</taxon>
        <taxon>Pristionchus</taxon>
    </lineage>
</organism>